<dbReference type="SUPFAM" id="SSF58104">
    <property type="entry name" value="Methyl-accepting chemotaxis protein (MCP) signaling domain"/>
    <property type="match status" value="1"/>
</dbReference>
<dbReference type="InterPro" id="IPR004089">
    <property type="entry name" value="MCPsignal_dom"/>
</dbReference>
<evidence type="ECO:0000256" key="5">
    <source>
        <dbReference type="SAM" id="Phobius"/>
    </source>
</evidence>
<organism evidence="8 9">
    <name type="scientific">Skermanella aerolata</name>
    <dbReference type="NCBI Taxonomy" id="393310"/>
    <lineage>
        <taxon>Bacteria</taxon>
        <taxon>Pseudomonadati</taxon>
        <taxon>Pseudomonadota</taxon>
        <taxon>Alphaproteobacteria</taxon>
        <taxon>Rhodospirillales</taxon>
        <taxon>Azospirillaceae</taxon>
        <taxon>Skermanella</taxon>
    </lineage>
</organism>
<name>A0A512E194_9PROT</name>
<gene>
    <name evidence="8" type="ORF">SAE02_66550</name>
</gene>
<feature type="transmembrane region" description="Helical" evidence="5">
    <location>
        <begin position="36"/>
        <end position="57"/>
    </location>
</feature>
<sequence>MTRSSSLSRIRKLGLAAVVTACAGILLPFLGDPAPAWWLAAPSLLLLPAALAIVVLVGRVERAIARALDVCDESAIGDYDRRITAVPEGGSLGTLFLRINDVLDLADCFSREVGAAMDHASRKLYYRKVTVTGLKGCYRAVAETINRSVDDMAERDRVLIEVEHDITDLVEAASRGDFARTLKPADGSMARLCNGINDLTATVRSSLAAIDGVLSAISHGNLGRRIEDDFQGVFATIKSNTNRMADELARIVAEIGDAADSIDETASGVADGSRALSGSTENQAEHLERTAAAMQQLTASVRSNAENAAEVTRAVDEALSLAGSAGKVAGDAVGAMHRIEQSSKRVTDIIGLMDEIAFQTNLLALNAAVEAARAGEEGRGFAVVAAEVRMLARRASDASGDIKRLLQESGSQVASGVDLVTAAGRALDEIASAVTIVADRTTGIVSATREQAVGLEQINGAVADMDTMTQSNADLADQSAEAARTLTGQAGHLSDLMAFFRRDAGYGVERGAARKMQVR</sequence>
<evidence type="ECO:0000256" key="1">
    <source>
        <dbReference type="ARBA" id="ARBA00004370"/>
    </source>
</evidence>
<comment type="similarity">
    <text evidence="3">Belongs to the methyl-accepting chemotaxis (MCP) protein family.</text>
</comment>
<keyword evidence="5" id="KW-1133">Transmembrane helix</keyword>
<dbReference type="PROSITE" id="PS50111">
    <property type="entry name" value="CHEMOTAXIS_TRANSDUC_2"/>
    <property type="match status" value="1"/>
</dbReference>
<dbReference type="Pfam" id="PF00015">
    <property type="entry name" value="MCPsignal"/>
    <property type="match status" value="1"/>
</dbReference>
<evidence type="ECO:0008006" key="10">
    <source>
        <dbReference type="Google" id="ProtNLM"/>
    </source>
</evidence>
<evidence type="ECO:0000256" key="2">
    <source>
        <dbReference type="ARBA" id="ARBA00022481"/>
    </source>
</evidence>
<dbReference type="FunFam" id="1.10.287.950:FF:000001">
    <property type="entry name" value="Methyl-accepting chemotaxis sensory transducer"/>
    <property type="match status" value="1"/>
</dbReference>
<keyword evidence="2" id="KW-0488">Methylation</keyword>
<dbReference type="GO" id="GO:0007165">
    <property type="term" value="P:signal transduction"/>
    <property type="evidence" value="ECO:0007669"/>
    <property type="project" value="UniProtKB-KW"/>
</dbReference>
<dbReference type="SMART" id="SM00283">
    <property type="entry name" value="MA"/>
    <property type="match status" value="1"/>
</dbReference>
<evidence type="ECO:0000313" key="9">
    <source>
        <dbReference type="Proteomes" id="UP000321523"/>
    </source>
</evidence>
<dbReference type="GO" id="GO:0005886">
    <property type="term" value="C:plasma membrane"/>
    <property type="evidence" value="ECO:0007669"/>
    <property type="project" value="TreeGrafter"/>
</dbReference>
<keyword evidence="5" id="KW-0812">Transmembrane</keyword>
<dbReference type="CDD" id="cd11386">
    <property type="entry name" value="MCP_signal"/>
    <property type="match status" value="1"/>
</dbReference>
<evidence type="ECO:0000259" key="7">
    <source>
        <dbReference type="PROSITE" id="PS50885"/>
    </source>
</evidence>
<evidence type="ECO:0000256" key="3">
    <source>
        <dbReference type="ARBA" id="ARBA00029447"/>
    </source>
</evidence>
<dbReference type="InterPro" id="IPR051310">
    <property type="entry name" value="MCP_chemotaxis"/>
</dbReference>
<keyword evidence="9" id="KW-1185">Reference proteome</keyword>
<dbReference type="InterPro" id="IPR003660">
    <property type="entry name" value="HAMP_dom"/>
</dbReference>
<evidence type="ECO:0000259" key="6">
    <source>
        <dbReference type="PROSITE" id="PS50111"/>
    </source>
</evidence>
<feature type="domain" description="Methyl-accepting transducer" evidence="6">
    <location>
        <begin position="258"/>
        <end position="487"/>
    </location>
</feature>
<feature type="domain" description="HAMP" evidence="7">
    <location>
        <begin position="201"/>
        <end position="253"/>
    </location>
</feature>
<dbReference type="Proteomes" id="UP000321523">
    <property type="component" value="Unassembled WGS sequence"/>
</dbReference>
<dbReference type="InterPro" id="IPR004090">
    <property type="entry name" value="Chemotax_Me-accpt_rcpt"/>
</dbReference>
<protein>
    <recommendedName>
        <fullName evidence="10">Methyl-accepting chemotaxis protein</fullName>
    </recommendedName>
</protein>
<accession>A0A512E194</accession>
<dbReference type="GO" id="GO:0004888">
    <property type="term" value="F:transmembrane signaling receptor activity"/>
    <property type="evidence" value="ECO:0007669"/>
    <property type="project" value="InterPro"/>
</dbReference>
<dbReference type="PROSITE" id="PS50885">
    <property type="entry name" value="HAMP"/>
    <property type="match status" value="1"/>
</dbReference>
<comment type="caution">
    <text evidence="8">The sequence shown here is derived from an EMBL/GenBank/DDBJ whole genome shotgun (WGS) entry which is preliminary data.</text>
</comment>
<dbReference type="AlphaFoldDB" id="A0A512E194"/>
<dbReference type="PRINTS" id="PR00260">
    <property type="entry name" value="CHEMTRNSDUCR"/>
</dbReference>
<evidence type="ECO:0000313" key="8">
    <source>
        <dbReference type="EMBL" id="GEO42507.1"/>
    </source>
</evidence>
<dbReference type="PANTHER" id="PTHR43531">
    <property type="entry name" value="PROTEIN ICFG"/>
    <property type="match status" value="1"/>
</dbReference>
<feature type="transmembrane region" description="Helical" evidence="5">
    <location>
        <begin position="12"/>
        <end position="30"/>
    </location>
</feature>
<dbReference type="OrthoDB" id="266313at2"/>
<dbReference type="PANTHER" id="PTHR43531:SF14">
    <property type="entry name" value="METHYL-ACCEPTING CHEMOTAXIS PROTEIN I-RELATED"/>
    <property type="match status" value="1"/>
</dbReference>
<dbReference type="Pfam" id="PF18947">
    <property type="entry name" value="HAMP_2"/>
    <property type="match status" value="1"/>
</dbReference>
<keyword evidence="4" id="KW-0807">Transducer</keyword>
<evidence type="ECO:0000256" key="4">
    <source>
        <dbReference type="PROSITE-ProRule" id="PRU00284"/>
    </source>
</evidence>
<comment type="subcellular location">
    <subcellularLocation>
        <location evidence="1">Membrane</location>
    </subcellularLocation>
</comment>
<proteinExistence type="inferred from homology"/>
<keyword evidence="5" id="KW-0472">Membrane</keyword>
<dbReference type="Gene3D" id="1.10.287.950">
    <property type="entry name" value="Methyl-accepting chemotaxis protein"/>
    <property type="match status" value="1"/>
</dbReference>
<reference evidence="8 9" key="1">
    <citation type="submission" date="2019-07" db="EMBL/GenBank/DDBJ databases">
        <title>Whole genome shotgun sequence of Skermanella aerolata NBRC 106429.</title>
        <authorList>
            <person name="Hosoyama A."/>
            <person name="Uohara A."/>
            <person name="Ohji S."/>
            <person name="Ichikawa N."/>
        </authorList>
    </citation>
    <scope>NUCLEOTIDE SEQUENCE [LARGE SCALE GENOMIC DNA]</scope>
    <source>
        <strain evidence="8 9">NBRC 106429</strain>
    </source>
</reference>
<dbReference type="GO" id="GO:0006935">
    <property type="term" value="P:chemotaxis"/>
    <property type="evidence" value="ECO:0007669"/>
    <property type="project" value="InterPro"/>
</dbReference>
<dbReference type="RefSeq" id="WP_084721418.1">
    <property type="nucleotide sequence ID" value="NZ_BJYZ01000042.1"/>
</dbReference>
<dbReference type="EMBL" id="BJYZ01000042">
    <property type="protein sequence ID" value="GEO42507.1"/>
    <property type="molecule type" value="Genomic_DNA"/>
</dbReference>
<dbReference type="Gene3D" id="1.20.120.1530">
    <property type="match status" value="1"/>
</dbReference>